<dbReference type="SUPFAM" id="SSF46785">
    <property type="entry name" value="Winged helix' DNA-binding domain"/>
    <property type="match status" value="1"/>
</dbReference>
<accession>A0A2S7IGB3</accession>
<name>A0A2S7IGB3_9BACT</name>
<dbReference type="EMBL" id="PTRA01000006">
    <property type="protein sequence ID" value="PQA54534.1"/>
    <property type="molecule type" value="Genomic_DNA"/>
</dbReference>
<dbReference type="RefSeq" id="WP_104715657.1">
    <property type="nucleotide sequence ID" value="NZ_PTRA01000006.1"/>
</dbReference>
<dbReference type="PANTHER" id="PTHR42756:SF1">
    <property type="entry name" value="TRANSCRIPTIONAL REPRESSOR OF EMRAB OPERON"/>
    <property type="match status" value="1"/>
</dbReference>
<dbReference type="SMART" id="SM00347">
    <property type="entry name" value="HTH_MARR"/>
    <property type="match status" value="1"/>
</dbReference>
<keyword evidence="1" id="KW-0805">Transcription regulation</keyword>
<keyword evidence="3" id="KW-0804">Transcription</keyword>
<dbReference type="InterPro" id="IPR036390">
    <property type="entry name" value="WH_DNA-bd_sf"/>
</dbReference>
<dbReference type="OrthoDB" id="996843at2"/>
<dbReference type="PROSITE" id="PS50995">
    <property type="entry name" value="HTH_MARR_2"/>
    <property type="match status" value="1"/>
</dbReference>
<comment type="caution">
    <text evidence="5">The sequence shown here is derived from an EMBL/GenBank/DDBJ whole genome shotgun (WGS) entry which is preliminary data.</text>
</comment>
<evidence type="ECO:0000256" key="2">
    <source>
        <dbReference type="ARBA" id="ARBA00023125"/>
    </source>
</evidence>
<evidence type="ECO:0000259" key="4">
    <source>
        <dbReference type="PROSITE" id="PS50995"/>
    </source>
</evidence>
<proteinExistence type="predicted"/>
<organism evidence="5 6">
    <name type="scientific">Siphonobacter curvatus</name>
    <dbReference type="NCBI Taxonomy" id="2094562"/>
    <lineage>
        <taxon>Bacteria</taxon>
        <taxon>Pseudomonadati</taxon>
        <taxon>Bacteroidota</taxon>
        <taxon>Cytophagia</taxon>
        <taxon>Cytophagales</taxon>
        <taxon>Cytophagaceae</taxon>
        <taxon>Siphonobacter</taxon>
    </lineage>
</organism>
<evidence type="ECO:0000256" key="1">
    <source>
        <dbReference type="ARBA" id="ARBA00023015"/>
    </source>
</evidence>
<dbReference type="Gene3D" id="1.10.10.10">
    <property type="entry name" value="Winged helix-like DNA-binding domain superfamily/Winged helix DNA-binding domain"/>
    <property type="match status" value="1"/>
</dbReference>
<dbReference type="InterPro" id="IPR000835">
    <property type="entry name" value="HTH_MarR-typ"/>
</dbReference>
<evidence type="ECO:0000256" key="3">
    <source>
        <dbReference type="ARBA" id="ARBA00023163"/>
    </source>
</evidence>
<dbReference type="PANTHER" id="PTHR42756">
    <property type="entry name" value="TRANSCRIPTIONAL REGULATOR, MARR"/>
    <property type="match status" value="1"/>
</dbReference>
<reference evidence="6" key="1">
    <citation type="submission" date="2018-02" db="EMBL/GenBank/DDBJ databases">
        <title>Genome sequencing of Solimonas sp. HR-BB.</title>
        <authorList>
            <person name="Lee Y."/>
            <person name="Jeon C.O."/>
        </authorList>
    </citation>
    <scope>NUCLEOTIDE SEQUENCE [LARGE SCALE GENOMIC DNA]</scope>
    <source>
        <strain evidence="6">HR-U</strain>
    </source>
</reference>
<dbReference type="PRINTS" id="PR00598">
    <property type="entry name" value="HTHMARR"/>
</dbReference>
<protein>
    <submittedName>
        <fullName evidence="5">MarR family transcriptional regulator</fullName>
    </submittedName>
</protein>
<dbReference type="Pfam" id="PF12802">
    <property type="entry name" value="MarR_2"/>
    <property type="match status" value="1"/>
</dbReference>
<dbReference type="AlphaFoldDB" id="A0A2S7IGB3"/>
<gene>
    <name evidence="5" type="ORF">C5O19_22575</name>
</gene>
<dbReference type="Proteomes" id="UP000239590">
    <property type="component" value="Unassembled WGS sequence"/>
</dbReference>
<dbReference type="InterPro" id="IPR036388">
    <property type="entry name" value="WH-like_DNA-bd_sf"/>
</dbReference>
<dbReference type="GO" id="GO:0003700">
    <property type="term" value="F:DNA-binding transcription factor activity"/>
    <property type="evidence" value="ECO:0007669"/>
    <property type="project" value="InterPro"/>
</dbReference>
<feature type="domain" description="HTH marR-type" evidence="4">
    <location>
        <begin position="1"/>
        <end position="130"/>
    </location>
</feature>
<evidence type="ECO:0000313" key="6">
    <source>
        <dbReference type="Proteomes" id="UP000239590"/>
    </source>
</evidence>
<sequence>MSSQATMAFRQFIQQKFKSYKVDLTFEMVQVMSFLSENEGSNQQEIANATVKDKASLTYLIDNLTKRGLVHRREDEQDRRNKRIFLTEKGSQLLNSTIMPWADEMYAVAMQDVSPYEIQLVINVLSKITQNLKE</sequence>
<dbReference type="GO" id="GO:0003677">
    <property type="term" value="F:DNA binding"/>
    <property type="evidence" value="ECO:0007669"/>
    <property type="project" value="UniProtKB-KW"/>
</dbReference>
<keyword evidence="2" id="KW-0238">DNA-binding</keyword>
<evidence type="ECO:0000313" key="5">
    <source>
        <dbReference type="EMBL" id="PQA54534.1"/>
    </source>
</evidence>
<keyword evidence="6" id="KW-1185">Reference proteome</keyword>